<keyword evidence="2" id="KW-1185">Reference proteome</keyword>
<proteinExistence type="predicted"/>
<evidence type="ECO:0000313" key="1">
    <source>
        <dbReference type="EMBL" id="KAH0576928.1"/>
    </source>
</evidence>
<reference evidence="1 2" key="1">
    <citation type="journal article" date="2014" name="PLoS Genet.">
        <title>The Genome of Spironucleus salmonicida Highlights a Fish Pathogen Adapted to Fluctuating Environments.</title>
        <authorList>
            <person name="Xu F."/>
            <person name="Jerlstrom-Hultqvist J."/>
            <person name="Einarsson E."/>
            <person name="Astvaldsson A."/>
            <person name="Svard S.G."/>
            <person name="Andersson J.O."/>
        </authorList>
    </citation>
    <scope>NUCLEOTIDE SEQUENCE [LARGE SCALE GENOMIC DNA]</scope>
    <source>
        <strain evidence="1 2">ATCC 50377</strain>
    </source>
</reference>
<dbReference type="GeneID" id="94294297"/>
<dbReference type="InterPro" id="IPR009057">
    <property type="entry name" value="Homeodomain-like_sf"/>
</dbReference>
<comment type="caution">
    <text evidence="1">The sequence shown here is derived from an EMBL/GenBank/DDBJ whole genome shotgun (WGS) entry which is preliminary data.</text>
</comment>
<evidence type="ECO:0008006" key="3">
    <source>
        <dbReference type="Google" id="ProtNLM"/>
    </source>
</evidence>
<dbReference type="SUPFAM" id="SSF46689">
    <property type="entry name" value="Homeodomain-like"/>
    <property type="match status" value="1"/>
</dbReference>
<protein>
    <recommendedName>
        <fullName evidence="3">Myb-like DNA-binding domain-containing protein</fullName>
    </recommendedName>
</protein>
<gene>
    <name evidence="1" type="ORF">SS50377_20274</name>
</gene>
<dbReference type="CDD" id="cd00167">
    <property type="entry name" value="SANT"/>
    <property type="match status" value="1"/>
</dbReference>
<dbReference type="InterPro" id="IPR001005">
    <property type="entry name" value="SANT/Myb"/>
</dbReference>
<sequence>MKWVDRDIYKLIRFAALYNNDFHLYANNFQGRTMSSVKTKYHHLQKLGLIKVPQEILKRQGKGKSLHVQLINDVQINDCHLQRQTDALFFALFFDCLQVQDIHIKNNQAEDLQIRLGDHNLSSSE</sequence>
<evidence type="ECO:0000313" key="2">
    <source>
        <dbReference type="Proteomes" id="UP000018208"/>
    </source>
</evidence>
<dbReference type="Proteomes" id="UP000018208">
    <property type="component" value="Unassembled WGS sequence"/>
</dbReference>
<dbReference type="KEGG" id="ssao:94294297"/>
<dbReference type="RefSeq" id="XP_067767701.1">
    <property type="nucleotide sequence ID" value="XM_067904219.1"/>
</dbReference>
<organism evidence="1 2">
    <name type="scientific">Spironucleus salmonicida</name>
    <dbReference type="NCBI Taxonomy" id="348837"/>
    <lineage>
        <taxon>Eukaryota</taxon>
        <taxon>Metamonada</taxon>
        <taxon>Diplomonadida</taxon>
        <taxon>Hexamitidae</taxon>
        <taxon>Hexamitinae</taxon>
        <taxon>Spironucleus</taxon>
    </lineage>
</organism>
<dbReference type="AlphaFoldDB" id="A0A9P8LZN6"/>
<name>A0A9P8LZN6_9EUKA</name>
<dbReference type="EMBL" id="AUWU02000001">
    <property type="protein sequence ID" value="KAH0576928.1"/>
    <property type="molecule type" value="Genomic_DNA"/>
</dbReference>
<accession>A0A9P8LZN6</accession>